<keyword evidence="3" id="KW-1185">Reference proteome</keyword>
<dbReference type="EMBL" id="CP001687">
    <property type="protein sequence ID" value="ACV11833.1"/>
    <property type="molecule type" value="Genomic_DNA"/>
</dbReference>
<proteinExistence type="predicted"/>
<evidence type="ECO:0000256" key="1">
    <source>
        <dbReference type="SAM" id="MobiDB-lite"/>
    </source>
</evidence>
<dbReference type="HOGENOM" id="CLU_724830_0_0_2"/>
<reference evidence="2 3" key="1">
    <citation type="journal article" date="2009" name="Stand. Genomic Sci.">
        <title>Complete genome sequence of Halorhabdus utahensis type strain (AX-2).</title>
        <authorList>
            <person name="Anderson I."/>
            <person name="Tindall B.J."/>
            <person name="Pomrenke H."/>
            <person name="Goker M."/>
            <person name="Lapidus A."/>
            <person name="Nolan M."/>
            <person name="Copeland A."/>
            <person name="Glavina Del Rio T."/>
            <person name="Chen F."/>
            <person name="Tice H."/>
            <person name="Cheng J.F."/>
            <person name="Lucas S."/>
            <person name="Chertkov O."/>
            <person name="Bruce D."/>
            <person name="Brettin T."/>
            <person name="Detter J.C."/>
            <person name="Han C."/>
            <person name="Goodwin L."/>
            <person name="Land M."/>
            <person name="Hauser L."/>
            <person name="Chang Y.J."/>
            <person name="Jeffries C.D."/>
            <person name="Pitluck S."/>
            <person name="Pati A."/>
            <person name="Mavromatis K."/>
            <person name="Ivanova N."/>
            <person name="Ovchinnikova G."/>
            <person name="Chen A."/>
            <person name="Palaniappan K."/>
            <person name="Chain P."/>
            <person name="Rohde M."/>
            <person name="Bristow J."/>
            <person name="Eisen J.A."/>
            <person name="Markowitz V."/>
            <person name="Hugenholtz P."/>
            <person name="Kyrpides N.C."/>
            <person name="Klenk H.P."/>
        </authorList>
    </citation>
    <scope>NUCLEOTIDE SEQUENCE [LARGE SCALE GENOMIC DNA]</scope>
    <source>
        <strain evidence="3">DSM 12940 / JCM 11049 / AX-2</strain>
    </source>
</reference>
<evidence type="ECO:0000313" key="2">
    <source>
        <dbReference type="EMBL" id="ACV11833.1"/>
    </source>
</evidence>
<feature type="compositionally biased region" description="Basic and acidic residues" evidence="1">
    <location>
        <begin position="85"/>
        <end position="105"/>
    </location>
</feature>
<feature type="region of interest" description="Disordered" evidence="1">
    <location>
        <begin position="78"/>
        <end position="139"/>
    </location>
</feature>
<sequence>MGPRTVSETVFGASESPLSEADIKTANRRALKNTDEISAQSNGGDAAAMMPSPVTGENEAVVGYRVAVDSSGHVDYLLGSVSTGRGDERRRSHDTTGGRQRRDSEATTGAASDERTAQSAVERVHEGMKGATDRTVSARSGGCFEPSGLFSDATNLEAWTDQWGCPDTSGRRVTIGEAAGRDQFTNKDVERAYGQLFVDEYVFRQKRDGKQLISTLSEYELRPGEAINEDGFKHYKLEAFEPTHDYGVATRNEVRQIEGAPTYKNEAPSDITGFSMDAGVTPVSIDLSWSNEPDEIQLIKHGHPADAIRWEHTWAKTQATPTVFAASAARVADEFADGEKVLRTEAEMDVIDPTPWYLPLPGNHGSLLTAVEYYVGEGESS</sequence>
<protein>
    <submittedName>
        <fullName evidence="2">Uncharacterized protein</fullName>
    </submittedName>
</protein>
<feature type="compositionally biased region" description="Basic and acidic residues" evidence="1">
    <location>
        <begin position="112"/>
        <end position="132"/>
    </location>
</feature>
<dbReference type="AlphaFoldDB" id="C7NQS9"/>
<dbReference type="Proteomes" id="UP000002071">
    <property type="component" value="Chromosome"/>
</dbReference>
<dbReference type="KEGG" id="hut:Huta_1660"/>
<feature type="region of interest" description="Disordered" evidence="1">
    <location>
        <begin position="29"/>
        <end position="52"/>
    </location>
</feature>
<organism evidence="2 3">
    <name type="scientific">Halorhabdus utahensis (strain DSM 12940 / JCM 11049 / AX-2)</name>
    <dbReference type="NCBI Taxonomy" id="519442"/>
    <lineage>
        <taxon>Archaea</taxon>
        <taxon>Methanobacteriati</taxon>
        <taxon>Methanobacteriota</taxon>
        <taxon>Stenosarchaea group</taxon>
        <taxon>Halobacteria</taxon>
        <taxon>Halobacteriales</taxon>
        <taxon>Haloarculaceae</taxon>
        <taxon>Halorhabdus</taxon>
    </lineage>
</organism>
<gene>
    <name evidence="2" type="ordered locus">Huta_1660</name>
</gene>
<feature type="region of interest" description="Disordered" evidence="1">
    <location>
        <begin position="1"/>
        <end position="20"/>
    </location>
</feature>
<accession>C7NQS9</accession>
<name>C7NQS9_HALUD</name>
<evidence type="ECO:0000313" key="3">
    <source>
        <dbReference type="Proteomes" id="UP000002071"/>
    </source>
</evidence>